<feature type="binding site" evidence="3">
    <location>
        <position position="134"/>
    </location>
    <ligand>
        <name>Zn(2+)</name>
        <dbReference type="ChEBI" id="CHEBI:29105"/>
        <label>2</label>
    </ligand>
</feature>
<feature type="binding site" evidence="3">
    <location>
        <position position="104"/>
    </location>
    <ligand>
        <name>Zn(2+)</name>
        <dbReference type="ChEBI" id="CHEBI:29105"/>
        <label>2</label>
    </ligand>
</feature>
<dbReference type="PANTHER" id="PTHR30304">
    <property type="entry name" value="D-TAGATOSE-1,6-BISPHOSPHATE ALDOLASE"/>
    <property type="match status" value="1"/>
</dbReference>
<dbReference type="PIRSF" id="PIRSF001359">
    <property type="entry name" value="F_bP_aldolase_II"/>
    <property type="match status" value="1"/>
</dbReference>
<dbReference type="InterPro" id="IPR000771">
    <property type="entry name" value="FBA_II"/>
</dbReference>
<keyword evidence="3" id="KW-0862">Zinc</keyword>
<keyword evidence="3" id="KW-0479">Metal-binding</keyword>
<dbReference type="RefSeq" id="WP_156352384.1">
    <property type="nucleotide sequence ID" value="NZ_CACRST010000006.1"/>
</dbReference>
<dbReference type="Pfam" id="PF01116">
    <property type="entry name" value="F_bP_aldolase"/>
    <property type="match status" value="1"/>
</dbReference>
<keyword evidence="5" id="KW-0456">Lyase</keyword>
<evidence type="ECO:0000256" key="4">
    <source>
        <dbReference type="SAM" id="MobiDB-lite"/>
    </source>
</evidence>
<evidence type="ECO:0000256" key="1">
    <source>
        <dbReference type="PIRSR" id="PIRSR001359-1"/>
    </source>
</evidence>
<dbReference type="EC" id="4.1.2.40" evidence="5"/>
<dbReference type="InterPro" id="IPR013785">
    <property type="entry name" value="Aldolase_TIM"/>
</dbReference>
<feature type="active site" description="Proton donor" evidence="1">
    <location>
        <position position="82"/>
    </location>
</feature>
<dbReference type="GO" id="GO:0009025">
    <property type="term" value="F:tagatose-bisphosphate aldolase activity"/>
    <property type="evidence" value="ECO:0007669"/>
    <property type="project" value="UniProtKB-EC"/>
</dbReference>
<protein>
    <submittedName>
        <fullName evidence="5">D-tagatose-1,6-bisphosphate aldolase subunit GatY</fullName>
        <ecNumber evidence="5">4.1.2.40</ecNumber>
    </submittedName>
</protein>
<feature type="binding site" evidence="3">
    <location>
        <position position="206"/>
    </location>
    <ligand>
        <name>Zn(2+)</name>
        <dbReference type="ChEBI" id="CHEBI:29105"/>
        <label>1</label>
        <note>catalytic</note>
    </ligand>
</feature>
<feature type="binding site" evidence="3">
    <location>
        <position position="83"/>
    </location>
    <ligand>
        <name>Zn(2+)</name>
        <dbReference type="ChEBI" id="CHEBI:29105"/>
        <label>1</label>
        <note>catalytic</note>
    </ligand>
</feature>
<feature type="binding site" evidence="2">
    <location>
        <begin position="228"/>
        <end position="231"/>
    </location>
    <ligand>
        <name>dihydroxyacetone phosphate</name>
        <dbReference type="ChEBI" id="CHEBI:57642"/>
    </ligand>
</feature>
<dbReference type="InterPro" id="IPR050246">
    <property type="entry name" value="Class_II_FBP_aldolase"/>
</dbReference>
<comment type="cofactor">
    <cofactor evidence="3">
        <name>Zn(2+)</name>
        <dbReference type="ChEBI" id="CHEBI:29105"/>
    </cofactor>
    <text evidence="3">Binds 2 Zn(2+) ions per subunit. One is catalytic and the other provides a structural contribution.</text>
</comment>
<sequence length="282" mass="30168">MPLVTSKEMLQKAQQGGYAVGAFNAENMEMVKAIIQAAEEVKAPVMIQTTPSTVKYGTVETYAALVAAEAAKASVPVCLHLDHGDSFELAMQAIHAGYTSVMIDGSKLDFEGNVALTKKVADVARSLDIPCEAELGKVGGKEDDLEAEADTNTDPSEAKEFAERTGVTSLAVAIGTAHGFYVGTPVLDKERLTEIRKTVDIPLVLHGASGLSDDDVRDCVKRGMCKVNFATELRDAYSKAVKQTFAEKENTIDPKAYGRAAIEAVKELVKYRMKVCGCDGKA</sequence>
<organism evidence="5">
    <name type="scientific">Blautia glucerasea</name>
    <dbReference type="NCBI Taxonomy" id="536633"/>
    <lineage>
        <taxon>Bacteria</taxon>
        <taxon>Bacillati</taxon>
        <taxon>Bacillota</taxon>
        <taxon>Clostridia</taxon>
        <taxon>Lachnospirales</taxon>
        <taxon>Lachnospiraceae</taxon>
        <taxon>Blautia</taxon>
    </lineage>
</organism>
<dbReference type="GO" id="GO:0005975">
    <property type="term" value="P:carbohydrate metabolic process"/>
    <property type="evidence" value="ECO:0007669"/>
    <property type="project" value="InterPro"/>
</dbReference>
<dbReference type="NCBIfam" id="TIGR00167">
    <property type="entry name" value="cbbA"/>
    <property type="match status" value="1"/>
</dbReference>
<proteinExistence type="predicted"/>
<feature type="binding site" evidence="2">
    <location>
        <position position="179"/>
    </location>
    <ligand>
        <name>dihydroxyacetone phosphate</name>
        <dbReference type="ChEBI" id="CHEBI:57642"/>
    </ligand>
</feature>
<dbReference type="GO" id="GO:0008270">
    <property type="term" value="F:zinc ion binding"/>
    <property type="evidence" value="ECO:0007669"/>
    <property type="project" value="InterPro"/>
</dbReference>
<feature type="binding site" evidence="2">
    <location>
        <begin position="207"/>
        <end position="209"/>
    </location>
    <ligand>
        <name>dihydroxyacetone phosphate</name>
        <dbReference type="ChEBI" id="CHEBI:57642"/>
    </ligand>
</feature>
<dbReference type="AlphaFoldDB" id="A0A6N2R2Q3"/>
<name>A0A6N2R2Q3_9FIRM</name>
<dbReference type="CDD" id="cd00947">
    <property type="entry name" value="TBP_aldolase_IIB"/>
    <property type="match status" value="1"/>
</dbReference>
<feature type="binding site" evidence="3">
    <location>
        <position position="178"/>
    </location>
    <ligand>
        <name>Zn(2+)</name>
        <dbReference type="ChEBI" id="CHEBI:29105"/>
        <label>1</label>
        <note>catalytic</note>
    </ligand>
</feature>
<reference evidence="5" key="1">
    <citation type="submission" date="2019-11" db="EMBL/GenBank/DDBJ databases">
        <authorList>
            <person name="Feng L."/>
        </authorList>
    </citation>
    <scope>NUCLEOTIDE SEQUENCE</scope>
    <source>
        <strain evidence="5">BgluceraseaLFYP119</strain>
    </source>
</reference>
<gene>
    <name evidence="5" type="primary">gatY</name>
    <name evidence="5" type="ORF">BGLFYP119_00430</name>
</gene>
<dbReference type="PANTHER" id="PTHR30304:SF0">
    <property type="entry name" value="D-TAGATOSE-1,6-BISPHOSPHATE ALDOLASE SUBUNIT GATY-RELATED"/>
    <property type="match status" value="1"/>
</dbReference>
<evidence type="ECO:0000256" key="2">
    <source>
        <dbReference type="PIRSR" id="PIRSR001359-2"/>
    </source>
</evidence>
<dbReference type="Gene3D" id="3.20.20.70">
    <property type="entry name" value="Aldolase class I"/>
    <property type="match status" value="1"/>
</dbReference>
<feature type="region of interest" description="Disordered" evidence="4">
    <location>
        <begin position="140"/>
        <end position="161"/>
    </location>
</feature>
<evidence type="ECO:0000313" key="5">
    <source>
        <dbReference type="EMBL" id="VYS75057.1"/>
    </source>
</evidence>
<accession>A0A6N2R2Q3</accession>
<dbReference type="SUPFAM" id="SSF51569">
    <property type="entry name" value="Aldolase"/>
    <property type="match status" value="1"/>
</dbReference>
<evidence type="ECO:0000256" key="3">
    <source>
        <dbReference type="PIRSR" id="PIRSR001359-3"/>
    </source>
</evidence>
<dbReference type="EMBL" id="CACRST010000006">
    <property type="protein sequence ID" value="VYS75057.1"/>
    <property type="molecule type" value="Genomic_DNA"/>
</dbReference>